<dbReference type="EC" id="2.7.7.65" evidence="1"/>
<feature type="transmembrane region" description="Helical" evidence="4">
    <location>
        <begin position="127"/>
        <end position="153"/>
    </location>
</feature>
<dbReference type="PANTHER" id="PTHR45138:SF9">
    <property type="entry name" value="DIGUANYLATE CYCLASE DGCM-RELATED"/>
    <property type="match status" value="1"/>
</dbReference>
<keyword evidence="4" id="KW-0472">Membrane</keyword>
<dbReference type="PROSITE" id="PS50887">
    <property type="entry name" value="GGDEF"/>
    <property type="match status" value="1"/>
</dbReference>
<dbReference type="PANTHER" id="PTHR45138">
    <property type="entry name" value="REGULATORY COMPONENTS OF SENSORY TRANSDUCTION SYSTEM"/>
    <property type="match status" value="1"/>
</dbReference>
<feature type="region of interest" description="Disordered" evidence="3">
    <location>
        <begin position="20"/>
        <end position="41"/>
    </location>
</feature>
<dbReference type="Pfam" id="PF00990">
    <property type="entry name" value="GGDEF"/>
    <property type="match status" value="1"/>
</dbReference>
<keyword evidence="7" id="KW-1185">Reference proteome</keyword>
<dbReference type="Proteomes" id="UP001162891">
    <property type="component" value="Chromosome"/>
</dbReference>
<feature type="transmembrane region" description="Helical" evidence="4">
    <location>
        <begin position="54"/>
        <end position="74"/>
    </location>
</feature>
<dbReference type="NCBIfam" id="TIGR00254">
    <property type="entry name" value="GGDEF"/>
    <property type="match status" value="1"/>
</dbReference>
<feature type="domain" description="GGDEF" evidence="5">
    <location>
        <begin position="194"/>
        <end position="327"/>
    </location>
</feature>
<reference evidence="7" key="1">
    <citation type="journal article" date="2022" name="Int. J. Syst. Evol. Microbiol.">
        <title>Anaeromyxobacter oryzae sp. nov., Anaeromyxobacter diazotrophicus sp. nov. and Anaeromyxobacter paludicola sp. nov., isolated from paddy soils.</title>
        <authorList>
            <person name="Itoh H."/>
            <person name="Xu Z."/>
            <person name="Mise K."/>
            <person name="Masuda Y."/>
            <person name="Ushijima N."/>
            <person name="Hayakawa C."/>
            <person name="Shiratori Y."/>
            <person name="Senoo K."/>
        </authorList>
    </citation>
    <scope>NUCLEOTIDE SEQUENCE [LARGE SCALE GENOMIC DNA]</scope>
    <source>
        <strain evidence="7">Red232</strain>
    </source>
</reference>
<evidence type="ECO:0000256" key="1">
    <source>
        <dbReference type="ARBA" id="ARBA00012528"/>
    </source>
</evidence>
<dbReference type="InterPro" id="IPR050469">
    <property type="entry name" value="Diguanylate_Cyclase"/>
</dbReference>
<dbReference type="SUPFAM" id="SSF55073">
    <property type="entry name" value="Nucleotide cyclase"/>
    <property type="match status" value="1"/>
</dbReference>
<dbReference type="Gene3D" id="3.30.70.270">
    <property type="match status" value="1"/>
</dbReference>
<dbReference type="InterPro" id="IPR000160">
    <property type="entry name" value="GGDEF_dom"/>
</dbReference>
<evidence type="ECO:0000256" key="4">
    <source>
        <dbReference type="SAM" id="Phobius"/>
    </source>
</evidence>
<evidence type="ECO:0000256" key="2">
    <source>
        <dbReference type="ARBA" id="ARBA00034247"/>
    </source>
</evidence>
<evidence type="ECO:0000313" key="6">
    <source>
        <dbReference type="EMBL" id="BDG04000.1"/>
    </source>
</evidence>
<evidence type="ECO:0000313" key="7">
    <source>
        <dbReference type="Proteomes" id="UP001162891"/>
    </source>
</evidence>
<keyword evidence="4" id="KW-0812">Transmembrane</keyword>
<proteinExistence type="predicted"/>
<keyword evidence="4" id="KW-1133">Transmembrane helix</keyword>
<dbReference type="CDD" id="cd01949">
    <property type="entry name" value="GGDEF"/>
    <property type="match status" value="1"/>
</dbReference>
<feature type="transmembrane region" description="Helical" evidence="4">
    <location>
        <begin position="81"/>
        <end position="107"/>
    </location>
</feature>
<feature type="compositionally biased region" description="Low complexity" evidence="3">
    <location>
        <begin position="27"/>
        <end position="41"/>
    </location>
</feature>
<dbReference type="InterPro" id="IPR029787">
    <property type="entry name" value="Nucleotide_cyclase"/>
</dbReference>
<dbReference type="EMBL" id="AP025591">
    <property type="protein sequence ID" value="BDG04000.1"/>
    <property type="molecule type" value="Genomic_DNA"/>
</dbReference>
<accession>A0ABM7WWZ3</accession>
<dbReference type="InterPro" id="IPR043128">
    <property type="entry name" value="Rev_trsase/Diguanyl_cyclase"/>
</dbReference>
<gene>
    <name evidence="6" type="ORF">AMOR_29960</name>
</gene>
<protein>
    <recommendedName>
        <fullName evidence="1">diguanylate cyclase</fullName>
        <ecNumber evidence="1">2.7.7.65</ecNumber>
    </recommendedName>
</protein>
<evidence type="ECO:0000256" key="3">
    <source>
        <dbReference type="SAM" id="MobiDB-lite"/>
    </source>
</evidence>
<organism evidence="6 7">
    <name type="scientific">Anaeromyxobacter oryzae</name>
    <dbReference type="NCBI Taxonomy" id="2918170"/>
    <lineage>
        <taxon>Bacteria</taxon>
        <taxon>Pseudomonadati</taxon>
        <taxon>Myxococcota</taxon>
        <taxon>Myxococcia</taxon>
        <taxon>Myxococcales</taxon>
        <taxon>Cystobacterineae</taxon>
        <taxon>Anaeromyxobacteraceae</taxon>
        <taxon>Anaeromyxobacter</taxon>
    </lineage>
</organism>
<dbReference type="SMART" id="SM00267">
    <property type="entry name" value="GGDEF"/>
    <property type="match status" value="1"/>
</dbReference>
<name>A0ABM7WWZ3_9BACT</name>
<sequence>MPVYSCRGASATVEPILPSRASEPRKPAASRAPAPTPVPTAEAARPGALSLTPAGWLVSAFGMILCVGAGDYLTRSDVSLILFYLAPIGFGTWFASLRGGIVLSFASAGVSTGADVLYRFQHTPADLALPTLVWNGLMLLGTSLALVLVLGALKGRLEGEELLARTDALTQIANRRAFFEAASLELERARRHGRPLTIAYVDLDDFKLVNDRLGHAEGDALLVTVAQTLRHATRAVDAVARLGGDEFGLLLPEADAAMAEALLARLRATLLAAVERHGGWNVGFSIGAAVFLAPPANVDELTARADELMYLAKRHAKGSIRIGVFEDASSFLAGGEA</sequence>
<evidence type="ECO:0000259" key="5">
    <source>
        <dbReference type="PROSITE" id="PS50887"/>
    </source>
</evidence>
<comment type="catalytic activity">
    <reaction evidence="2">
        <text>2 GTP = 3',3'-c-di-GMP + 2 diphosphate</text>
        <dbReference type="Rhea" id="RHEA:24898"/>
        <dbReference type="ChEBI" id="CHEBI:33019"/>
        <dbReference type="ChEBI" id="CHEBI:37565"/>
        <dbReference type="ChEBI" id="CHEBI:58805"/>
        <dbReference type="EC" id="2.7.7.65"/>
    </reaction>
</comment>